<name>A0A4Y8VTP2_9PSED</name>
<accession>A0A4Y8VTP2</accession>
<proteinExistence type="predicted"/>
<dbReference type="InterPro" id="IPR009291">
    <property type="entry name" value="Vps62"/>
</dbReference>
<reference evidence="1 2" key="1">
    <citation type="submission" date="2019-03" db="EMBL/GenBank/DDBJ databases">
        <title>Draft genome sequence of humic substances-degrading Pseudomonas kribbensis CHA-19 from forest soil.</title>
        <authorList>
            <person name="Kim D."/>
        </authorList>
    </citation>
    <scope>NUCLEOTIDE SEQUENCE [LARGE SCALE GENOMIC DNA]</scope>
    <source>
        <strain evidence="1 2">CHA-19</strain>
    </source>
</reference>
<organism evidence="1 2">
    <name type="scientific">Pseudomonas kribbensis</name>
    <dbReference type="NCBI Taxonomy" id="1628086"/>
    <lineage>
        <taxon>Bacteria</taxon>
        <taxon>Pseudomonadati</taxon>
        <taxon>Pseudomonadota</taxon>
        <taxon>Gammaproteobacteria</taxon>
        <taxon>Pseudomonadales</taxon>
        <taxon>Pseudomonadaceae</taxon>
        <taxon>Pseudomonas</taxon>
    </lineage>
</organism>
<dbReference type="AlphaFoldDB" id="A0A4Y8VTP2"/>
<dbReference type="Proteomes" id="UP000297555">
    <property type="component" value="Unassembled WGS sequence"/>
</dbReference>
<dbReference type="PANTHER" id="PTHR48219:SF2">
    <property type="entry name" value="VACUOLAR PROTEIN SORTING-ASSOCIATED PROTEIN 62"/>
    <property type="match status" value="1"/>
</dbReference>
<gene>
    <name evidence="1" type="ORF">E4J90_01030</name>
</gene>
<evidence type="ECO:0000313" key="1">
    <source>
        <dbReference type="EMBL" id="TFH83631.1"/>
    </source>
</evidence>
<dbReference type="PANTHER" id="PTHR48219">
    <property type="entry name" value="VACUOLAR PROTEIN SORTING-ASSOCIATED PROTEIN 62-RELATED"/>
    <property type="match status" value="1"/>
</dbReference>
<dbReference type="OrthoDB" id="1495469at2"/>
<dbReference type="EMBL" id="SPDQ01000001">
    <property type="protein sequence ID" value="TFH83631.1"/>
    <property type="molecule type" value="Genomic_DNA"/>
</dbReference>
<dbReference type="RefSeq" id="WP_134825180.1">
    <property type="nucleotide sequence ID" value="NZ_SPDQ01000001.1"/>
</dbReference>
<dbReference type="Pfam" id="PF06101">
    <property type="entry name" value="Vps62"/>
    <property type="match status" value="1"/>
</dbReference>
<comment type="caution">
    <text evidence="1">The sequence shown here is derived from an EMBL/GenBank/DDBJ whole genome shotgun (WGS) entry which is preliminary data.</text>
</comment>
<evidence type="ECO:0000313" key="2">
    <source>
        <dbReference type="Proteomes" id="UP000297555"/>
    </source>
</evidence>
<sequence>MTITDNTAAPSRPMEPIKLDNLLISFTTEFQRVWDTKNLRSSPAGFWRPAPPPDVLPGYFSLGDIAIPGFANINGTNVAAVVREADSPSIDSTKGKALSRPDNFELVWKDSGSGAKTYVSIWRPIPPEGYVALGLVCASDHEKPSVNSVRCVRMDLVTPATAGPLIWSDKGSGAKQNFSAWSIEPPIAEAGEICFLPGTFTGVQSHSRPSSYLASYALRVPLTVQSSTAPAAPMLSGFGSPSPIEPATVTQVTRLPWFAVRDDMHPLEQLRSSPYYRLERADRYVLVGHEHNAGDQYRSVKWTAERAQNASLLQVFNRLTAIELDKAWPIRTPGDNWAIRFSANLSKTFTHTETSSGGWSKFYPLEVVALAAKNTMVAVYQLQSEYRLLRADNTPVTFGIEYSDDESLYLSQYPSEKDAVITCPSPMASGHEQGEASFGQDEIPVLPTEQVMVTTDTAP</sequence>
<protein>
    <submittedName>
        <fullName evidence="1">DUF946 domain-containing protein</fullName>
    </submittedName>
</protein>